<sequence length="103" mass="11602">MQILVLSNEKFTHSSVIQSSTIKMLYKALFFQILCTEVQVKKTTAVPKNVQHGYNSIRLNKTDKVGEKCIENKTYIYFVTVNLTIYDAVDYSSLGSPGPHSPV</sequence>
<evidence type="ECO:0000313" key="1">
    <source>
        <dbReference type="EMBL" id="KAK3607416.1"/>
    </source>
</evidence>
<name>A0AAE0TBS6_9BIVA</name>
<comment type="caution">
    <text evidence="1">The sequence shown here is derived from an EMBL/GenBank/DDBJ whole genome shotgun (WGS) entry which is preliminary data.</text>
</comment>
<dbReference type="EMBL" id="JAEAOA010000251">
    <property type="protein sequence ID" value="KAK3607416.1"/>
    <property type="molecule type" value="Genomic_DNA"/>
</dbReference>
<dbReference type="AlphaFoldDB" id="A0AAE0TBS6"/>
<proteinExistence type="predicted"/>
<accession>A0AAE0TBS6</accession>
<dbReference type="Proteomes" id="UP001195483">
    <property type="component" value="Unassembled WGS sequence"/>
</dbReference>
<gene>
    <name evidence="1" type="ORF">CHS0354_003051</name>
</gene>
<evidence type="ECO:0000313" key="2">
    <source>
        <dbReference type="Proteomes" id="UP001195483"/>
    </source>
</evidence>
<keyword evidence="2" id="KW-1185">Reference proteome</keyword>
<protein>
    <submittedName>
        <fullName evidence="1">Uncharacterized protein</fullName>
    </submittedName>
</protein>
<organism evidence="1 2">
    <name type="scientific">Potamilus streckersoni</name>
    <dbReference type="NCBI Taxonomy" id="2493646"/>
    <lineage>
        <taxon>Eukaryota</taxon>
        <taxon>Metazoa</taxon>
        <taxon>Spiralia</taxon>
        <taxon>Lophotrochozoa</taxon>
        <taxon>Mollusca</taxon>
        <taxon>Bivalvia</taxon>
        <taxon>Autobranchia</taxon>
        <taxon>Heteroconchia</taxon>
        <taxon>Palaeoheterodonta</taxon>
        <taxon>Unionida</taxon>
        <taxon>Unionoidea</taxon>
        <taxon>Unionidae</taxon>
        <taxon>Ambleminae</taxon>
        <taxon>Lampsilini</taxon>
        <taxon>Potamilus</taxon>
    </lineage>
</organism>
<reference evidence="1" key="2">
    <citation type="journal article" date="2021" name="Genome Biol. Evol.">
        <title>Developing a high-quality reference genome for a parasitic bivalve with doubly uniparental inheritance (Bivalvia: Unionida).</title>
        <authorList>
            <person name="Smith C.H."/>
        </authorList>
    </citation>
    <scope>NUCLEOTIDE SEQUENCE</scope>
    <source>
        <strain evidence="1">CHS0354</strain>
        <tissue evidence="1">Mantle</tissue>
    </source>
</reference>
<reference evidence="1" key="1">
    <citation type="journal article" date="2021" name="Genome Biol. Evol.">
        <title>A High-Quality Reference Genome for a Parasitic Bivalve with Doubly Uniparental Inheritance (Bivalvia: Unionida).</title>
        <authorList>
            <person name="Smith C.H."/>
        </authorList>
    </citation>
    <scope>NUCLEOTIDE SEQUENCE</scope>
    <source>
        <strain evidence="1">CHS0354</strain>
    </source>
</reference>
<reference evidence="1" key="3">
    <citation type="submission" date="2023-05" db="EMBL/GenBank/DDBJ databases">
        <authorList>
            <person name="Smith C.H."/>
        </authorList>
    </citation>
    <scope>NUCLEOTIDE SEQUENCE</scope>
    <source>
        <strain evidence="1">CHS0354</strain>
        <tissue evidence="1">Mantle</tissue>
    </source>
</reference>